<name>A0A1M5R0S6_9FLAO</name>
<sequence length="171" mass="20014">MKKRIIVIIALVCLGLISYPTALNLNFNTVDDIEVLLSKSLSSKKMSLFSLNLHRNVFNEINGKTVNYDLLGVNFLSANELLKTENNRFHAVRIKLNDNRAVVTIIYFKAGIQYLFEYKKENNIWKEVKSEWGRVKIEPSKPYYIYWEIVRRVNPNYMDFKSFGIPKDSLK</sequence>
<dbReference type="EMBL" id="PVUB01000008">
    <property type="protein sequence ID" value="PRZ21568.1"/>
    <property type="molecule type" value="Genomic_DNA"/>
</dbReference>
<evidence type="ECO:0000313" key="3">
    <source>
        <dbReference type="Proteomes" id="UP000184384"/>
    </source>
</evidence>
<reference evidence="1 4" key="3">
    <citation type="submission" date="2018-03" db="EMBL/GenBank/DDBJ databases">
        <title>Genomic Encyclopedia of Archaeal and Bacterial Type Strains, Phase II (KMG-II): from individual species to whole genera.</title>
        <authorList>
            <person name="Goeker M."/>
        </authorList>
    </citation>
    <scope>NUCLEOTIDE SEQUENCE [LARGE SCALE GENOMIC DNA]</scope>
    <source>
        <strain evidence="1 4">DSM 17797</strain>
    </source>
</reference>
<reference evidence="2" key="1">
    <citation type="submission" date="2016-11" db="EMBL/GenBank/DDBJ databases">
        <authorList>
            <person name="Jaros S."/>
            <person name="Januszkiewicz K."/>
            <person name="Wedrychowicz H."/>
        </authorList>
    </citation>
    <scope>NUCLEOTIDE SEQUENCE [LARGE SCALE GENOMIC DNA]</scope>
    <source>
        <strain evidence="2">DSM 19729</strain>
    </source>
</reference>
<dbReference type="STRING" id="280093.SAMN05443373_1096"/>
<evidence type="ECO:0000313" key="2">
    <source>
        <dbReference type="EMBL" id="SHH19962.1"/>
    </source>
</evidence>
<accession>A0A1M5R0S6</accession>
<dbReference type="AlphaFoldDB" id="A0A1M5R0S6"/>
<dbReference type="Proteomes" id="UP000237771">
    <property type="component" value="Unassembled WGS sequence"/>
</dbReference>
<keyword evidence="4" id="KW-1185">Reference proteome</keyword>
<proteinExistence type="predicted"/>
<dbReference type="EMBL" id="FQWO01000009">
    <property type="protein sequence ID" value="SHH19962.1"/>
    <property type="molecule type" value="Genomic_DNA"/>
</dbReference>
<dbReference type="OrthoDB" id="1259938at2"/>
<evidence type="ECO:0000313" key="4">
    <source>
        <dbReference type="Proteomes" id="UP000237771"/>
    </source>
</evidence>
<evidence type="ECO:0000313" key="1">
    <source>
        <dbReference type="EMBL" id="PRZ21568.1"/>
    </source>
</evidence>
<dbReference type="Proteomes" id="UP000184384">
    <property type="component" value="Unassembled WGS sequence"/>
</dbReference>
<dbReference type="RefSeq" id="WP_072944555.1">
    <property type="nucleotide sequence ID" value="NZ_FQWO01000009.1"/>
</dbReference>
<protein>
    <submittedName>
        <fullName evidence="2">Uncharacterized protein</fullName>
    </submittedName>
</protein>
<gene>
    <name evidence="1" type="ORF">BC624_1086</name>
    <name evidence="2" type="ORF">SAMN05443373_1096</name>
</gene>
<organism evidence="2 3">
    <name type="scientific">Flavobacterium granuli</name>
    <dbReference type="NCBI Taxonomy" id="280093"/>
    <lineage>
        <taxon>Bacteria</taxon>
        <taxon>Pseudomonadati</taxon>
        <taxon>Bacteroidota</taxon>
        <taxon>Flavobacteriia</taxon>
        <taxon>Flavobacteriales</taxon>
        <taxon>Flavobacteriaceae</taxon>
        <taxon>Flavobacterium</taxon>
    </lineage>
</organism>
<reference evidence="3" key="2">
    <citation type="submission" date="2016-11" db="EMBL/GenBank/DDBJ databases">
        <authorList>
            <person name="Varghese N."/>
            <person name="Submissions S."/>
        </authorList>
    </citation>
    <scope>NUCLEOTIDE SEQUENCE [LARGE SCALE GENOMIC DNA]</scope>
    <source>
        <strain evidence="3">DSM 19729</strain>
    </source>
</reference>